<organism evidence="5 6">
    <name type="scientific">Pontibacterium sinense</name>
    <dbReference type="NCBI Taxonomy" id="2781979"/>
    <lineage>
        <taxon>Bacteria</taxon>
        <taxon>Pseudomonadati</taxon>
        <taxon>Pseudomonadota</taxon>
        <taxon>Gammaproteobacteria</taxon>
        <taxon>Oceanospirillales</taxon>
        <taxon>Oceanospirillaceae</taxon>
        <taxon>Pontibacterium</taxon>
    </lineage>
</organism>
<evidence type="ECO:0000256" key="2">
    <source>
        <dbReference type="SAM" id="Coils"/>
    </source>
</evidence>
<dbReference type="Gene3D" id="2.40.420.20">
    <property type="match status" value="1"/>
</dbReference>
<dbReference type="Pfam" id="PF25954">
    <property type="entry name" value="Beta-barrel_RND_2"/>
    <property type="match status" value="1"/>
</dbReference>
<evidence type="ECO:0000259" key="3">
    <source>
        <dbReference type="Pfam" id="PF25954"/>
    </source>
</evidence>
<dbReference type="AlphaFoldDB" id="A0A8J7K768"/>
<gene>
    <name evidence="5" type="ORF">IOQ59_20270</name>
</gene>
<evidence type="ECO:0000313" key="6">
    <source>
        <dbReference type="Proteomes" id="UP000640333"/>
    </source>
</evidence>
<dbReference type="InterPro" id="IPR006143">
    <property type="entry name" value="RND_pump_MFP"/>
</dbReference>
<comment type="caution">
    <text evidence="5">The sequence shown here is derived from an EMBL/GenBank/DDBJ whole genome shotgun (WGS) entry which is preliminary data.</text>
</comment>
<dbReference type="InterPro" id="IPR058792">
    <property type="entry name" value="Beta-barrel_RND_2"/>
</dbReference>
<keyword evidence="2" id="KW-0175">Coiled coil</keyword>
<dbReference type="PANTHER" id="PTHR30469:SF20">
    <property type="entry name" value="EFFLUX RND TRANSPORTER PERIPLASMIC ADAPTOR SUBUNIT"/>
    <property type="match status" value="1"/>
</dbReference>
<dbReference type="Gene3D" id="2.40.30.170">
    <property type="match status" value="1"/>
</dbReference>
<dbReference type="GO" id="GO:1990281">
    <property type="term" value="C:efflux pump complex"/>
    <property type="evidence" value="ECO:0007669"/>
    <property type="project" value="TreeGrafter"/>
</dbReference>
<evidence type="ECO:0000256" key="1">
    <source>
        <dbReference type="ARBA" id="ARBA00009477"/>
    </source>
</evidence>
<feature type="coiled-coil region" evidence="2">
    <location>
        <begin position="98"/>
        <end position="163"/>
    </location>
</feature>
<protein>
    <submittedName>
        <fullName evidence="5">Efflux RND transporter periplasmic adaptor subunit</fullName>
    </submittedName>
</protein>
<dbReference type="EMBL" id="JADEYS010000031">
    <property type="protein sequence ID" value="MBE9399605.1"/>
    <property type="molecule type" value="Genomic_DNA"/>
</dbReference>
<dbReference type="NCBIfam" id="TIGR01730">
    <property type="entry name" value="RND_mfp"/>
    <property type="match status" value="1"/>
</dbReference>
<dbReference type="PROSITE" id="PS51257">
    <property type="entry name" value="PROKAR_LIPOPROTEIN"/>
    <property type="match status" value="1"/>
</dbReference>
<sequence length="370" mass="40536">MRLTFVSLLFVTTIALTGCKEPEATAPPVTPSVKFEEVGATSGSRIRQISGVLESSNRSELSFQVSGQVKEVLVNLGDRVTQGQILASLSTKDYQLTLSSRQAKLRNARANLSEKQEDYNRKNSLLKKGFTSATVVDQARTALAAARTDVDVARSDLRNAELDMSRTTLKSPFDGKISSREVEPFTEIKAGQTLFELQGENSLKARVLVPETLIREVSYGQAVDVEFPTLPDTLQKGVVSEVGFQVSTGNAYPVRIDLLENNDQLLPGMTAKVSFLFGDTQSEQPVYLIPLSAIDIRNASSEKKGAAKHAPIPIFVFNPETSTAERRMVKTRDIRHNKLEVVEGLKAGEKVIIAGVAFLQDGQKVQLWQP</sequence>
<dbReference type="SUPFAM" id="SSF111369">
    <property type="entry name" value="HlyD-like secretion proteins"/>
    <property type="match status" value="1"/>
</dbReference>
<proteinExistence type="inferred from homology"/>
<dbReference type="PANTHER" id="PTHR30469">
    <property type="entry name" value="MULTIDRUG RESISTANCE PROTEIN MDTA"/>
    <property type="match status" value="1"/>
</dbReference>
<keyword evidence="6" id="KW-1185">Reference proteome</keyword>
<dbReference type="Pfam" id="PF25973">
    <property type="entry name" value="BSH_CzcB"/>
    <property type="match status" value="1"/>
</dbReference>
<comment type="similarity">
    <text evidence="1">Belongs to the membrane fusion protein (MFP) (TC 8.A.1) family.</text>
</comment>
<dbReference type="RefSeq" id="WP_193955301.1">
    <property type="nucleotide sequence ID" value="NZ_JADEYS010000031.1"/>
</dbReference>
<feature type="domain" description="CzcB-like barrel-sandwich hybrid" evidence="4">
    <location>
        <begin position="64"/>
        <end position="197"/>
    </location>
</feature>
<dbReference type="Proteomes" id="UP000640333">
    <property type="component" value="Unassembled WGS sequence"/>
</dbReference>
<name>A0A8J7K768_9GAMM</name>
<evidence type="ECO:0000313" key="5">
    <source>
        <dbReference type="EMBL" id="MBE9399605.1"/>
    </source>
</evidence>
<accession>A0A8J7K768</accession>
<dbReference type="GO" id="GO:0015562">
    <property type="term" value="F:efflux transmembrane transporter activity"/>
    <property type="evidence" value="ECO:0007669"/>
    <property type="project" value="TreeGrafter"/>
</dbReference>
<reference evidence="5" key="1">
    <citation type="submission" date="2020-10" db="EMBL/GenBank/DDBJ databases">
        <title>Bacterium isolated from coastal waters sediment.</title>
        <authorList>
            <person name="Chen R.-J."/>
            <person name="Lu D.-C."/>
            <person name="Zhu K.-L."/>
            <person name="Du Z.-J."/>
        </authorList>
    </citation>
    <scope>NUCLEOTIDE SEQUENCE</scope>
    <source>
        <strain evidence="5">N1Y112</strain>
    </source>
</reference>
<evidence type="ECO:0000259" key="4">
    <source>
        <dbReference type="Pfam" id="PF25973"/>
    </source>
</evidence>
<dbReference type="Gene3D" id="1.10.287.470">
    <property type="entry name" value="Helix hairpin bin"/>
    <property type="match status" value="1"/>
</dbReference>
<dbReference type="InterPro" id="IPR058647">
    <property type="entry name" value="BSH_CzcB-like"/>
</dbReference>
<dbReference type="Gene3D" id="2.40.50.100">
    <property type="match status" value="1"/>
</dbReference>
<feature type="domain" description="CusB-like beta-barrel" evidence="3">
    <location>
        <begin position="207"/>
        <end position="275"/>
    </location>
</feature>